<dbReference type="PROSITE" id="PS00616">
    <property type="entry name" value="HIS_ACID_PHOSPHAT_1"/>
    <property type="match status" value="1"/>
</dbReference>
<organism evidence="3 4">
    <name type="scientific">Aphanomyces euteiches</name>
    <dbReference type="NCBI Taxonomy" id="100861"/>
    <lineage>
        <taxon>Eukaryota</taxon>
        <taxon>Sar</taxon>
        <taxon>Stramenopiles</taxon>
        <taxon>Oomycota</taxon>
        <taxon>Saprolegniomycetes</taxon>
        <taxon>Saprolegniales</taxon>
        <taxon>Verrucalvaceae</taxon>
        <taxon>Aphanomyces</taxon>
    </lineage>
</organism>
<sequence length="364" mass="41420">MSQDDLELVHVMLVFRHGDRSPVMPRMGKKIVTDEREKVFWAERLITADHEKVLDKMAKPAGLTKADPAPTNEIIIGGRWPNGYLTQLGSEQMTARGKAMRAKYDDFLKDAKPDDIYVRSTNVPRTIRSAQSVLLGMFPEHLHSDDIHVHLDPNCRLSMGKQMDYFNMSTKLKHRRHESPLKEIDELEKLVADAAGLDEGEDVKWSFLREILICRKAHELPFPEGLDEEVLEKTLVHNAWEWHATLGNKPFLKEAFGGGVQEVMGYLEAAKNGFSQHKLTLLSGHDDTLTALLVALQLSKPGVTHLLPHYGSMIVFELWRSKTHADEWFVAVTFDDENIFFVGHTDSVFCPFSHVEHLASEYRS</sequence>
<dbReference type="Proteomes" id="UP000481153">
    <property type="component" value="Unassembled WGS sequence"/>
</dbReference>
<dbReference type="AlphaFoldDB" id="A0A6G0XJR4"/>
<dbReference type="PANTHER" id="PTHR11567">
    <property type="entry name" value="ACID PHOSPHATASE-RELATED"/>
    <property type="match status" value="1"/>
</dbReference>
<keyword evidence="2" id="KW-0378">Hydrolase</keyword>
<dbReference type="EMBL" id="VJMJ01000048">
    <property type="protein sequence ID" value="KAF0740576.1"/>
    <property type="molecule type" value="Genomic_DNA"/>
</dbReference>
<keyword evidence="4" id="KW-1185">Reference proteome</keyword>
<evidence type="ECO:0000256" key="1">
    <source>
        <dbReference type="ARBA" id="ARBA00005375"/>
    </source>
</evidence>
<dbReference type="InterPro" id="IPR050645">
    <property type="entry name" value="Histidine_acid_phosphatase"/>
</dbReference>
<evidence type="ECO:0000256" key="2">
    <source>
        <dbReference type="ARBA" id="ARBA00022801"/>
    </source>
</evidence>
<dbReference type="Gene3D" id="3.40.50.1240">
    <property type="entry name" value="Phosphoglycerate mutase-like"/>
    <property type="match status" value="1"/>
</dbReference>
<reference evidence="3 4" key="1">
    <citation type="submission" date="2019-07" db="EMBL/GenBank/DDBJ databases">
        <title>Genomics analysis of Aphanomyces spp. identifies a new class of oomycete effector associated with host adaptation.</title>
        <authorList>
            <person name="Gaulin E."/>
        </authorList>
    </citation>
    <scope>NUCLEOTIDE SEQUENCE [LARGE SCALE GENOMIC DNA]</scope>
    <source>
        <strain evidence="3 4">ATCC 201684</strain>
    </source>
</reference>
<dbReference type="GO" id="GO:0016791">
    <property type="term" value="F:phosphatase activity"/>
    <property type="evidence" value="ECO:0007669"/>
    <property type="project" value="TreeGrafter"/>
</dbReference>
<dbReference type="InterPro" id="IPR029033">
    <property type="entry name" value="His_PPase_superfam"/>
</dbReference>
<protein>
    <recommendedName>
        <fullName evidence="5">Histidine acid phosphatase</fullName>
    </recommendedName>
</protein>
<name>A0A6G0XJR4_9STRA</name>
<evidence type="ECO:0000313" key="3">
    <source>
        <dbReference type="EMBL" id="KAF0740576.1"/>
    </source>
</evidence>
<dbReference type="InterPro" id="IPR033379">
    <property type="entry name" value="Acid_Pase_AS"/>
</dbReference>
<accession>A0A6G0XJR4</accession>
<evidence type="ECO:0000313" key="4">
    <source>
        <dbReference type="Proteomes" id="UP000481153"/>
    </source>
</evidence>
<dbReference type="VEuPathDB" id="FungiDB:AeMF1_010256"/>
<comment type="caution">
    <text evidence="3">The sequence shown here is derived from an EMBL/GenBank/DDBJ whole genome shotgun (WGS) entry which is preliminary data.</text>
</comment>
<proteinExistence type="inferred from homology"/>
<comment type="similarity">
    <text evidence="1">Belongs to the histidine acid phosphatase family.</text>
</comment>
<dbReference type="SUPFAM" id="SSF53254">
    <property type="entry name" value="Phosphoglycerate mutase-like"/>
    <property type="match status" value="1"/>
</dbReference>
<dbReference type="PANTHER" id="PTHR11567:SF110">
    <property type="entry name" value="2-PHOSPHOXYLOSE PHOSPHATASE 1"/>
    <property type="match status" value="1"/>
</dbReference>
<dbReference type="CDD" id="cd07061">
    <property type="entry name" value="HP_HAP_like"/>
    <property type="match status" value="1"/>
</dbReference>
<evidence type="ECO:0008006" key="5">
    <source>
        <dbReference type="Google" id="ProtNLM"/>
    </source>
</evidence>
<gene>
    <name evidence="3" type="ORF">Ae201684_003953</name>
</gene>
<dbReference type="InterPro" id="IPR000560">
    <property type="entry name" value="His_Pase_clade-2"/>
</dbReference>
<dbReference type="Pfam" id="PF00328">
    <property type="entry name" value="His_Phos_2"/>
    <property type="match status" value="1"/>
</dbReference>